<accession>A0A6A4X4W1</accession>
<dbReference type="SUPFAM" id="SSF56436">
    <property type="entry name" value="C-type lectin-like"/>
    <property type="match status" value="2"/>
</dbReference>
<dbReference type="Gene3D" id="3.10.100.10">
    <property type="entry name" value="Mannose-Binding Protein A, subunit A"/>
    <property type="match status" value="2"/>
</dbReference>
<feature type="domain" description="C-type lectin" evidence="2">
    <location>
        <begin position="241"/>
        <end position="356"/>
    </location>
</feature>
<sequence length="362" mass="39941">MRRPLLVLLCAAAAAGAGQPSFQLLSGVLAATPFKTLTTISNVACSSRCSRLAYSKCAAYSFAANGTCWLFRTTCLRTEPSADHPGVVSYAKPPEPSRWCPDNQGIAFDNRCFMRRHALIPLTWQAAQQACKIRDACSHLAMPTHRAAFLALWHFKRPNAYEWIGAEDPDGDGVMSNMDGSSSWTPPMYSWASAGPILMPDRYLSEIHRTTNVNSNIHYYICEGDLQCRMNAPCPAGWFLLEQYCYQYFADSRTWHDANAFCSTHGTNGQLASPGSNSIWLVLWDRLLDNTETRVFMGAHDIGREGLWYTLDGGGVGVPWLSSQPDNAGGAEHCLEMIGGAANDIPCDHLRHFICRSDAQLC</sequence>
<keyword evidence="4" id="KW-1185">Reference proteome</keyword>
<dbReference type="EMBL" id="VIIS01000163">
    <property type="protein sequence ID" value="KAF0312529.1"/>
    <property type="molecule type" value="Genomic_DNA"/>
</dbReference>
<dbReference type="PANTHER" id="PTHR22801:SF63">
    <property type="entry name" value="C-TYPE LECTIN DOMAIN-CONTAINING PROTEIN"/>
    <property type="match status" value="1"/>
</dbReference>
<dbReference type="InterPro" id="IPR001304">
    <property type="entry name" value="C-type_lectin-like"/>
</dbReference>
<keyword evidence="3" id="KW-0430">Lectin</keyword>
<gene>
    <name evidence="3" type="primary">LEC1</name>
    <name evidence="3" type="ORF">FJT64_016733</name>
</gene>
<dbReference type="InterPro" id="IPR016186">
    <property type="entry name" value="C-type_lectin-like/link_sf"/>
</dbReference>
<keyword evidence="1" id="KW-0732">Signal</keyword>
<evidence type="ECO:0000259" key="2">
    <source>
        <dbReference type="PROSITE" id="PS50041"/>
    </source>
</evidence>
<dbReference type="PANTHER" id="PTHR22801">
    <property type="entry name" value="LITHOSTATHINE"/>
    <property type="match status" value="1"/>
</dbReference>
<organism evidence="3 4">
    <name type="scientific">Amphibalanus amphitrite</name>
    <name type="common">Striped barnacle</name>
    <name type="synonym">Balanus amphitrite</name>
    <dbReference type="NCBI Taxonomy" id="1232801"/>
    <lineage>
        <taxon>Eukaryota</taxon>
        <taxon>Metazoa</taxon>
        <taxon>Ecdysozoa</taxon>
        <taxon>Arthropoda</taxon>
        <taxon>Crustacea</taxon>
        <taxon>Multicrustacea</taxon>
        <taxon>Cirripedia</taxon>
        <taxon>Thoracica</taxon>
        <taxon>Thoracicalcarea</taxon>
        <taxon>Balanomorpha</taxon>
        <taxon>Balanoidea</taxon>
        <taxon>Balanidae</taxon>
        <taxon>Amphibalaninae</taxon>
        <taxon>Amphibalanus</taxon>
    </lineage>
</organism>
<dbReference type="AlphaFoldDB" id="A0A6A4X4W1"/>
<dbReference type="InterPro" id="IPR050801">
    <property type="entry name" value="Ca-Dep_Lectins_ImmuneDev"/>
</dbReference>
<proteinExistence type="predicted"/>
<name>A0A6A4X4W1_AMPAM</name>
<evidence type="ECO:0000313" key="4">
    <source>
        <dbReference type="Proteomes" id="UP000440578"/>
    </source>
</evidence>
<feature type="chain" id="PRO_5025587110" evidence="1">
    <location>
        <begin position="18"/>
        <end position="362"/>
    </location>
</feature>
<dbReference type="GO" id="GO:0030246">
    <property type="term" value="F:carbohydrate binding"/>
    <property type="evidence" value="ECO:0007669"/>
    <property type="project" value="UniProtKB-KW"/>
</dbReference>
<reference evidence="3 4" key="1">
    <citation type="submission" date="2019-07" db="EMBL/GenBank/DDBJ databases">
        <title>Draft genome assembly of a fouling barnacle, Amphibalanus amphitrite (Darwin, 1854): The first reference genome for Thecostraca.</title>
        <authorList>
            <person name="Kim W."/>
        </authorList>
    </citation>
    <scope>NUCLEOTIDE SEQUENCE [LARGE SCALE GENOMIC DNA]</scope>
    <source>
        <strain evidence="3">SNU_AA5</strain>
        <tissue evidence="3">Soma without cirri and trophi</tissue>
    </source>
</reference>
<dbReference type="Proteomes" id="UP000440578">
    <property type="component" value="Unassembled WGS sequence"/>
</dbReference>
<dbReference type="Pfam" id="PF00059">
    <property type="entry name" value="Lectin_C"/>
    <property type="match status" value="1"/>
</dbReference>
<comment type="caution">
    <text evidence="3">The sequence shown here is derived from an EMBL/GenBank/DDBJ whole genome shotgun (WGS) entry which is preliminary data.</text>
</comment>
<protein>
    <submittedName>
        <fullName evidence="3">C-type lectin</fullName>
    </submittedName>
</protein>
<dbReference type="SMART" id="SM00034">
    <property type="entry name" value="CLECT"/>
    <property type="match status" value="2"/>
</dbReference>
<dbReference type="OrthoDB" id="6363203at2759"/>
<dbReference type="InterPro" id="IPR016187">
    <property type="entry name" value="CTDL_fold"/>
</dbReference>
<feature type="signal peptide" evidence="1">
    <location>
        <begin position="1"/>
        <end position="17"/>
    </location>
</feature>
<evidence type="ECO:0000313" key="3">
    <source>
        <dbReference type="EMBL" id="KAF0312529.1"/>
    </source>
</evidence>
<dbReference type="CDD" id="cd00037">
    <property type="entry name" value="CLECT"/>
    <property type="match status" value="1"/>
</dbReference>
<feature type="domain" description="C-type lectin" evidence="2">
    <location>
        <begin position="108"/>
        <end position="196"/>
    </location>
</feature>
<dbReference type="PROSITE" id="PS50041">
    <property type="entry name" value="C_TYPE_LECTIN_2"/>
    <property type="match status" value="2"/>
</dbReference>
<evidence type="ECO:0000256" key="1">
    <source>
        <dbReference type="SAM" id="SignalP"/>
    </source>
</evidence>